<protein>
    <submittedName>
        <fullName evidence="2">Uncharacterized protein</fullName>
    </submittedName>
</protein>
<accession>A0A251TFI7</accession>
<keyword evidence="1" id="KW-0812">Transmembrane</keyword>
<dbReference type="InParanoid" id="A0A251TFI7"/>
<evidence type="ECO:0000256" key="1">
    <source>
        <dbReference type="SAM" id="Phobius"/>
    </source>
</evidence>
<keyword evidence="1" id="KW-0472">Membrane</keyword>
<keyword evidence="1" id="KW-1133">Transmembrane helix</keyword>
<dbReference type="EMBL" id="CM007900">
    <property type="protein sequence ID" value="OTG08741.1"/>
    <property type="molecule type" value="Genomic_DNA"/>
</dbReference>
<evidence type="ECO:0000313" key="2">
    <source>
        <dbReference type="EMBL" id="OTG08741.1"/>
    </source>
</evidence>
<dbReference type="AlphaFoldDB" id="A0A251TFI7"/>
<dbReference type="Proteomes" id="UP000215914">
    <property type="component" value="Chromosome 11"/>
</dbReference>
<evidence type="ECO:0000313" key="3">
    <source>
        <dbReference type="Proteomes" id="UP000215914"/>
    </source>
</evidence>
<organism evidence="2 3">
    <name type="scientific">Helianthus annuus</name>
    <name type="common">Common sunflower</name>
    <dbReference type="NCBI Taxonomy" id="4232"/>
    <lineage>
        <taxon>Eukaryota</taxon>
        <taxon>Viridiplantae</taxon>
        <taxon>Streptophyta</taxon>
        <taxon>Embryophyta</taxon>
        <taxon>Tracheophyta</taxon>
        <taxon>Spermatophyta</taxon>
        <taxon>Magnoliopsida</taxon>
        <taxon>eudicotyledons</taxon>
        <taxon>Gunneridae</taxon>
        <taxon>Pentapetalae</taxon>
        <taxon>asterids</taxon>
        <taxon>campanulids</taxon>
        <taxon>Asterales</taxon>
        <taxon>Asteraceae</taxon>
        <taxon>Asteroideae</taxon>
        <taxon>Heliantheae alliance</taxon>
        <taxon>Heliantheae</taxon>
        <taxon>Helianthus</taxon>
    </lineage>
</organism>
<feature type="transmembrane region" description="Helical" evidence="1">
    <location>
        <begin position="6"/>
        <end position="29"/>
    </location>
</feature>
<name>A0A251TFI7_HELAN</name>
<proteinExistence type="predicted"/>
<gene>
    <name evidence="2" type="ORF">HannXRQ_Chr11g0345111</name>
</gene>
<sequence>MEWMNIVYVLYHIHTKIILIHHLICYHYFSTFQTQRNPPTSLPFTAHSTHIHTLIFFT</sequence>
<reference evidence="3" key="1">
    <citation type="journal article" date="2017" name="Nature">
        <title>The sunflower genome provides insights into oil metabolism, flowering and Asterid evolution.</title>
        <authorList>
            <person name="Badouin H."/>
            <person name="Gouzy J."/>
            <person name="Grassa C.J."/>
            <person name="Murat F."/>
            <person name="Staton S.E."/>
            <person name="Cottret L."/>
            <person name="Lelandais-Briere C."/>
            <person name="Owens G.L."/>
            <person name="Carrere S."/>
            <person name="Mayjonade B."/>
            <person name="Legrand L."/>
            <person name="Gill N."/>
            <person name="Kane N.C."/>
            <person name="Bowers J.E."/>
            <person name="Hubner S."/>
            <person name="Bellec A."/>
            <person name="Berard A."/>
            <person name="Berges H."/>
            <person name="Blanchet N."/>
            <person name="Boniface M.C."/>
            <person name="Brunel D."/>
            <person name="Catrice O."/>
            <person name="Chaidir N."/>
            <person name="Claudel C."/>
            <person name="Donnadieu C."/>
            <person name="Faraut T."/>
            <person name="Fievet G."/>
            <person name="Helmstetter N."/>
            <person name="King M."/>
            <person name="Knapp S.J."/>
            <person name="Lai Z."/>
            <person name="Le Paslier M.C."/>
            <person name="Lippi Y."/>
            <person name="Lorenzon L."/>
            <person name="Mandel J.R."/>
            <person name="Marage G."/>
            <person name="Marchand G."/>
            <person name="Marquand E."/>
            <person name="Bret-Mestries E."/>
            <person name="Morien E."/>
            <person name="Nambeesan S."/>
            <person name="Nguyen T."/>
            <person name="Pegot-Espagnet P."/>
            <person name="Pouilly N."/>
            <person name="Raftis F."/>
            <person name="Sallet E."/>
            <person name="Schiex T."/>
            <person name="Thomas J."/>
            <person name="Vandecasteele C."/>
            <person name="Vares D."/>
            <person name="Vear F."/>
            <person name="Vautrin S."/>
            <person name="Crespi M."/>
            <person name="Mangin B."/>
            <person name="Burke J.M."/>
            <person name="Salse J."/>
            <person name="Munos S."/>
            <person name="Vincourt P."/>
            <person name="Rieseberg L.H."/>
            <person name="Langlade N.B."/>
        </authorList>
    </citation>
    <scope>NUCLEOTIDE SEQUENCE [LARGE SCALE GENOMIC DNA]</scope>
    <source>
        <strain evidence="3">cv. SF193</strain>
    </source>
</reference>
<keyword evidence="3" id="KW-1185">Reference proteome</keyword>